<dbReference type="Gene3D" id="3.40.30.10">
    <property type="entry name" value="Glutaredoxin"/>
    <property type="match status" value="1"/>
</dbReference>
<evidence type="ECO:0000313" key="5">
    <source>
        <dbReference type="Proteomes" id="UP000220914"/>
    </source>
</evidence>
<keyword evidence="4" id="KW-0413">Isomerase</keyword>
<dbReference type="OrthoDB" id="117402at2"/>
<dbReference type="CDD" id="cd02972">
    <property type="entry name" value="DsbA_family"/>
    <property type="match status" value="1"/>
</dbReference>
<dbReference type="InterPro" id="IPR012336">
    <property type="entry name" value="Thioredoxin-like_fold"/>
</dbReference>
<comment type="caution">
    <text evidence="4">The sequence shown here is derived from an EMBL/GenBank/DDBJ whole genome shotgun (WGS) entry which is preliminary data.</text>
</comment>
<evidence type="ECO:0000256" key="1">
    <source>
        <dbReference type="SAM" id="SignalP"/>
    </source>
</evidence>
<dbReference type="Proteomes" id="UP000465302">
    <property type="component" value="Unassembled WGS sequence"/>
</dbReference>
<evidence type="ECO:0000259" key="2">
    <source>
        <dbReference type="Pfam" id="PF13462"/>
    </source>
</evidence>
<reference evidence="3 6" key="2">
    <citation type="journal article" date="2019" name="Emerg. Microbes Infect.">
        <title>Comprehensive subspecies identification of 175 nontuberculous mycobacteria species based on 7547 genomic profiles.</title>
        <authorList>
            <person name="Matsumoto Y."/>
            <person name="Kinjo T."/>
            <person name="Motooka D."/>
            <person name="Nabeya D."/>
            <person name="Jung N."/>
            <person name="Uechi K."/>
            <person name="Horii T."/>
            <person name="Iida T."/>
            <person name="Fujita J."/>
            <person name="Nakamura S."/>
        </authorList>
    </citation>
    <scope>NUCLEOTIDE SEQUENCE [LARGE SCALE GENOMIC DNA]</scope>
    <source>
        <strain evidence="3 6">JCM 6377</strain>
    </source>
</reference>
<accession>A0A2A7N8P0</accession>
<dbReference type="EMBL" id="BLKS01000001">
    <property type="protein sequence ID" value="GFG52485.1"/>
    <property type="molecule type" value="Genomic_DNA"/>
</dbReference>
<feature type="domain" description="Thioredoxin-like fold" evidence="2">
    <location>
        <begin position="44"/>
        <end position="112"/>
    </location>
</feature>
<dbReference type="Proteomes" id="UP000220914">
    <property type="component" value="Unassembled WGS sequence"/>
</dbReference>
<organism evidence="4 5">
    <name type="scientific">Mycolicibacterium agri</name>
    <name type="common">Mycobacterium agri</name>
    <dbReference type="NCBI Taxonomy" id="36811"/>
    <lineage>
        <taxon>Bacteria</taxon>
        <taxon>Bacillati</taxon>
        <taxon>Actinomycetota</taxon>
        <taxon>Actinomycetes</taxon>
        <taxon>Mycobacteriales</taxon>
        <taxon>Mycobacteriaceae</taxon>
        <taxon>Mycolicibacterium</taxon>
    </lineage>
</organism>
<dbReference type="RefSeq" id="WP_097939853.1">
    <property type="nucleotide sequence ID" value="NZ_BLKS01000001.1"/>
</dbReference>
<dbReference type="InterPro" id="IPR036249">
    <property type="entry name" value="Thioredoxin-like_sf"/>
</dbReference>
<name>A0A2A7N8P0_MYCAG</name>
<dbReference type="EMBL" id="PDCP01000013">
    <property type="protein sequence ID" value="PEG39798.1"/>
    <property type="molecule type" value="Genomic_DNA"/>
</dbReference>
<feature type="chain" id="PRO_5038298527" evidence="1">
    <location>
        <begin position="20"/>
        <end position="235"/>
    </location>
</feature>
<gene>
    <name evidence="4" type="ORF">CQY20_09630</name>
    <name evidence="3" type="ORF">MAGR_39260</name>
</gene>
<keyword evidence="1" id="KW-0732">Signal</keyword>
<evidence type="ECO:0000313" key="3">
    <source>
        <dbReference type="EMBL" id="GFG52485.1"/>
    </source>
</evidence>
<dbReference type="Pfam" id="PF13462">
    <property type="entry name" value="Thioredoxin_4"/>
    <property type="match status" value="1"/>
</dbReference>
<feature type="signal peptide" evidence="1">
    <location>
        <begin position="1"/>
        <end position="19"/>
    </location>
</feature>
<evidence type="ECO:0000313" key="6">
    <source>
        <dbReference type="Proteomes" id="UP000465302"/>
    </source>
</evidence>
<reference evidence="4 5" key="1">
    <citation type="submission" date="2017-10" db="EMBL/GenBank/DDBJ databases">
        <title>The new phylogeny of genus Mycobacterium.</title>
        <authorList>
            <person name="Tortoli E."/>
            <person name="Trovato A."/>
            <person name="Cirillo D.M."/>
        </authorList>
    </citation>
    <scope>NUCLEOTIDE SEQUENCE [LARGE SCALE GENOMIC DNA]</scope>
    <source>
        <strain evidence="4 5">CCUG37673</strain>
    </source>
</reference>
<sequence length="235" mass="24665">MRLPRAVVAAAAAVLLAAAGCTTEVTGTAVQDLRQPPLGLSEDGSGIVAGYPDAPVQLEVYTEPQCTHCADFQAEFGDDIHRYINLGQLAVTYRPLTFLDEGYTDGHSARVANAMFLAVGVPAEAADGDFATGPEFQRFVQELWANQDPGGPGPSDADMADMAKAAGMPDDVAAQIGDGEVAPNVDIAEAAIFNYGALIGVDPITTGTPTVYDLDMQEKINIQDDDWLDTLMSSA</sequence>
<dbReference type="GO" id="GO:0016853">
    <property type="term" value="F:isomerase activity"/>
    <property type="evidence" value="ECO:0007669"/>
    <property type="project" value="UniProtKB-KW"/>
</dbReference>
<dbReference type="AlphaFoldDB" id="A0A2A7N8P0"/>
<protein>
    <submittedName>
        <fullName evidence="3 4">Protein disulfide-isomerase</fullName>
    </submittedName>
</protein>
<proteinExistence type="predicted"/>
<keyword evidence="5" id="KW-1185">Reference proteome</keyword>
<reference evidence="3" key="3">
    <citation type="submission" date="2020-02" db="EMBL/GenBank/DDBJ databases">
        <authorList>
            <person name="Matsumoto Y."/>
            <person name="Motooka D."/>
            <person name="Nakamura S."/>
        </authorList>
    </citation>
    <scope>NUCLEOTIDE SEQUENCE</scope>
    <source>
        <strain evidence="3">JCM 6377</strain>
    </source>
</reference>
<evidence type="ECO:0000313" key="4">
    <source>
        <dbReference type="EMBL" id="PEG39798.1"/>
    </source>
</evidence>
<dbReference type="PROSITE" id="PS51257">
    <property type="entry name" value="PROKAR_LIPOPROTEIN"/>
    <property type="match status" value="1"/>
</dbReference>
<dbReference type="SUPFAM" id="SSF52833">
    <property type="entry name" value="Thioredoxin-like"/>
    <property type="match status" value="1"/>
</dbReference>